<dbReference type="GO" id="GO:0006352">
    <property type="term" value="P:DNA-templated transcription initiation"/>
    <property type="evidence" value="ECO:0007669"/>
    <property type="project" value="InterPro"/>
</dbReference>
<comment type="similarity">
    <text evidence="1">Belongs to the sigma-70 factor family. ECF subfamily.</text>
</comment>
<evidence type="ECO:0000256" key="5">
    <source>
        <dbReference type="ARBA" id="ARBA00023163"/>
    </source>
</evidence>
<evidence type="ECO:0000256" key="3">
    <source>
        <dbReference type="ARBA" id="ARBA00023082"/>
    </source>
</evidence>
<feature type="domain" description="RNA polymerase sigma factor 70 region 4 type 2" evidence="7">
    <location>
        <begin position="115"/>
        <end position="167"/>
    </location>
</feature>
<dbReference type="NCBIfam" id="TIGR02937">
    <property type="entry name" value="sigma70-ECF"/>
    <property type="match status" value="1"/>
</dbReference>
<keyword evidence="5" id="KW-0804">Transcription</keyword>
<name>A0A1H3LQ38_9ACTN</name>
<reference evidence="9" key="1">
    <citation type="submission" date="2016-10" db="EMBL/GenBank/DDBJ databases">
        <authorList>
            <person name="Varghese N."/>
            <person name="Submissions S."/>
        </authorList>
    </citation>
    <scope>NUCLEOTIDE SEQUENCE [LARGE SCALE GENOMIC DNA]</scope>
    <source>
        <strain evidence="9">DSM 44718</strain>
    </source>
</reference>
<dbReference type="InterPro" id="IPR007627">
    <property type="entry name" value="RNA_pol_sigma70_r2"/>
</dbReference>
<dbReference type="AlphaFoldDB" id="A0A1H3LQ38"/>
<dbReference type="InterPro" id="IPR014284">
    <property type="entry name" value="RNA_pol_sigma-70_dom"/>
</dbReference>
<evidence type="ECO:0000259" key="7">
    <source>
        <dbReference type="Pfam" id="PF08281"/>
    </source>
</evidence>
<dbReference type="Gene3D" id="1.10.1740.10">
    <property type="match status" value="1"/>
</dbReference>
<dbReference type="Proteomes" id="UP000199632">
    <property type="component" value="Unassembled WGS sequence"/>
</dbReference>
<dbReference type="GO" id="GO:0016987">
    <property type="term" value="F:sigma factor activity"/>
    <property type="evidence" value="ECO:0007669"/>
    <property type="project" value="UniProtKB-KW"/>
</dbReference>
<keyword evidence="4" id="KW-0238">DNA-binding</keyword>
<evidence type="ECO:0000256" key="2">
    <source>
        <dbReference type="ARBA" id="ARBA00023015"/>
    </source>
</evidence>
<dbReference type="InterPro" id="IPR013324">
    <property type="entry name" value="RNA_pol_sigma_r3/r4-like"/>
</dbReference>
<dbReference type="Gene3D" id="1.10.10.10">
    <property type="entry name" value="Winged helix-like DNA-binding domain superfamily/Winged helix DNA-binding domain"/>
    <property type="match status" value="1"/>
</dbReference>
<gene>
    <name evidence="8" type="ORF">SAMN05421684_0874</name>
</gene>
<dbReference type="InterPro" id="IPR036388">
    <property type="entry name" value="WH-like_DNA-bd_sf"/>
</dbReference>
<dbReference type="SUPFAM" id="SSF88946">
    <property type="entry name" value="Sigma2 domain of RNA polymerase sigma factors"/>
    <property type="match status" value="1"/>
</dbReference>
<dbReference type="GO" id="GO:0003677">
    <property type="term" value="F:DNA binding"/>
    <property type="evidence" value="ECO:0007669"/>
    <property type="project" value="UniProtKB-KW"/>
</dbReference>
<evidence type="ECO:0000256" key="1">
    <source>
        <dbReference type="ARBA" id="ARBA00010641"/>
    </source>
</evidence>
<dbReference type="InterPro" id="IPR039425">
    <property type="entry name" value="RNA_pol_sigma-70-like"/>
</dbReference>
<accession>A0A1H3LQ38</accession>
<dbReference type="CDD" id="cd06171">
    <property type="entry name" value="Sigma70_r4"/>
    <property type="match status" value="1"/>
</dbReference>
<evidence type="ECO:0000313" key="8">
    <source>
        <dbReference type="EMBL" id="SDY66114.1"/>
    </source>
</evidence>
<feature type="domain" description="RNA polymerase sigma-70 region 2" evidence="6">
    <location>
        <begin position="33"/>
        <end position="93"/>
    </location>
</feature>
<dbReference type="STRING" id="137265.SAMN05421684_0874"/>
<dbReference type="SUPFAM" id="SSF88659">
    <property type="entry name" value="Sigma3 and sigma4 domains of RNA polymerase sigma factors"/>
    <property type="match status" value="1"/>
</dbReference>
<dbReference type="InterPro" id="IPR013249">
    <property type="entry name" value="RNA_pol_sigma70_r4_t2"/>
</dbReference>
<dbReference type="Pfam" id="PF08281">
    <property type="entry name" value="Sigma70_r4_2"/>
    <property type="match status" value="1"/>
</dbReference>
<keyword evidence="9" id="KW-1185">Reference proteome</keyword>
<sequence>MVSLRDGGDLDVVPGLGPPGQTSFEEFYAAHFQSLTIQLYAYTRDLPGAQDVVQEAFCRALSRWKHVVDYDDPAAWVRRVAWNLATSRWRRTRTAAQFLRQQRPEHVAEPSPDRVALARALAALKPDHRKALILHYLADLPIAEIARQEGISENTVKSWLHRGRAALATQLSEEEADSA</sequence>
<evidence type="ECO:0000259" key="6">
    <source>
        <dbReference type="Pfam" id="PF04542"/>
    </source>
</evidence>
<evidence type="ECO:0000256" key="4">
    <source>
        <dbReference type="ARBA" id="ARBA00023125"/>
    </source>
</evidence>
<dbReference type="InterPro" id="IPR013325">
    <property type="entry name" value="RNA_pol_sigma_r2"/>
</dbReference>
<evidence type="ECO:0000313" key="9">
    <source>
        <dbReference type="Proteomes" id="UP000199632"/>
    </source>
</evidence>
<dbReference type="Pfam" id="PF04542">
    <property type="entry name" value="Sigma70_r2"/>
    <property type="match status" value="1"/>
</dbReference>
<keyword evidence="3" id="KW-0731">Sigma factor</keyword>
<proteinExistence type="inferred from homology"/>
<protein>
    <submittedName>
        <fullName evidence="8">RNA polymerase sigma-70 factor, ECF subfamily</fullName>
    </submittedName>
</protein>
<dbReference type="PANTHER" id="PTHR43133">
    <property type="entry name" value="RNA POLYMERASE ECF-TYPE SIGMA FACTO"/>
    <property type="match status" value="1"/>
</dbReference>
<organism evidence="8 9">
    <name type="scientific">Asanoa ishikariensis</name>
    <dbReference type="NCBI Taxonomy" id="137265"/>
    <lineage>
        <taxon>Bacteria</taxon>
        <taxon>Bacillati</taxon>
        <taxon>Actinomycetota</taxon>
        <taxon>Actinomycetes</taxon>
        <taxon>Micromonosporales</taxon>
        <taxon>Micromonosporaceae</taxon>
        <taxon>Asanoa</taxon>
    </lineage>
</organism>
<keyword evidence="2" id="KW-0805">Transcription regulation</keyword>
<dbReference type="OrthoDB" id="3777963at2"/>
<dbReference type="PANTHER" id="PTHR43133:SF50">
    <property type="entry name" value="ECF RNA POLYMERASE SIGMA FACTOR SIGM"/>
    <property type="match status" value="1"/>
</dbReference>
<dbReference type="EMBL" id="FNQB01000001">
    <property type="protein sequence ID" value="SDY66114.1"/>
    <property type="molecule type" value="Genomic_DNA"/>
</dbReference>